<sequence>MKVENNRRRGRRTRWAFAIAVSTLLAIAATWLSAIVDHPINTAIVTGMMSPECRKVGRIVPGSVLFASPPDDDICRSYFLYRATDHNAASDVTSYTSFVLHERVAEFRKRIGYVFLLGLFATGVIVGGAALLRRFFRKLPRRQ</sequence>
<feature type="transmembrane region" description="Helical" evidence="1">
    <location>
        <begin position="111"/>
        <end position="132"/>
    </location>
</feature>
<dbReference type="Proteomes" id="UP001319874">
    <property type="component" value="Chromosome 4"/>
</dbReference>
<keyword evidence="1" id="KW-0812">Transmembrane</keyword>
<evidence type="ECO:0000313" key="2">
    <source>
        <dbReference type="EMBL" id="BCZ84631.1"/>
    </source>
</evidence>
<evidence type="ECO:0000256" key="1">
    <source>
        <dbReference type="SAM" id="Phobius"/>
    </source>
</evidence>
<dbReference type="RefSeq" id="WP_229517683.1">
    <property type="nucleotide sequence ID" value="NZ_AP024958.1"/>
</dbReference>
<keyword evidence="1" id="KW-1133">Transmembrane helix</keyword>
<evidence type="ECO:0000313" key="3">
    <source>
        <dbReference type="Proteomes" id="UP001319874"/>
    </source>
</evidence>
<protein>
    <recommendedName>
        <fullName evidence="4">DUF3592 domain-containing protein</fullName>
    </recommendedName>
</protein>
<name>A0ABM7U070_9BURK</name>
<evidence type="ECO:0008006" key="4">
    <source>
        <dbReference type="Google" id="ProtNLM"/>
    </source>
</evidence>
<feature type="transmembrane region" description="Helical" evidence="1">
    <location>
        <begin position="15"/>
        <end position="36"/>
    </location>
</feature>
<reference evidence="2 3" key="1">
    <citation type="journal article" date="2022" name="Front. Microbiol.">
        <title>Identification and characterization of a novel class of self-sufficient cytochrome P450 hydroxylase involved in cyclohexanecarboxylate degradation in Paraburkholderia terrae strain KU-64.</title>
        <authorList>
            <person name="Yamamoto T."/>
            <person name="Hasegawa Y."/>
            <person name="Iwaki H."/>
        </authorList>
    </citation>
    <scope>NUCLEOTIDE SEQUENCE [LARGE SCALE GENOMIC DNA]</scope>
    <source>
        <strain evidence="2 3">KU-64</strain>
    </source>
</reference>
<dbReference type="EMBL" id="AP024958">
    <property type="protein sequence ID" value="BCZ84631.1"/>
    <property type="molecule type" value="Genomic_DNA"/>
</dbReference>
<keyword evidence="3" id="KW-1185">Reference proteome</keyword>
<organism evidence="2 3">
    <name type="scientific">Paraburkholderia terrae</name>
    <dbReference type="NCBI Taxonomy" id="311230"/>
    <lineage>
        <taxon>Bacteria</taxon>
        <taxon>Pseudomonadati</taxon>
        <taxon>Pseudomonadota</taxon>
        <taxon>Betaproteobacteria</taxon>
        <taxon>Burkholderiales</taxon>
        <taxon>Burkholderiaceae</taxon>
        <taxon>Paraburkholderia</taxon>
    </lineage>
</organism>
<gene>
    <name evidence="2" type="ORF">PTKU64_83060</name>
</gene>
<proteinExistence type="predicted"/>
<accession>A0ABM7U070</accession>
<keyword evidence="1" id="KW-0472">Membrane</keyword>